<dbReference type="Gene3D" id="3.40.50.300">
    <property type="entry name" value="P-loop containing nucleotide triphosphate hydrolases"/>
    <property type="match status" value="1"/>
</dbReference>
<dbReference type="GO" id="GO:0005524">
    <property type="term" value="F:ATP binding"/>
    <property type="evidence" value="ECO:0007669"/>
    <property type="project" value="UniProtKB-KW"/>
</dbReference>
<evidence type="ECO:0000256" key="2">
    <source>
        <dbReference type="ARBA" id="ARBA00022692"/>
    </source>
</evidence>
<feature type="transmembrane region" description="Helical" evidence="7">
    <location>
        <begin position="271"/>
        <end position="290"/>
    </location>
</feature>
<comment type="caution">
    <text evidence="10">The sequence shown here is derived from an EMBL/GenBank/DDBJ whole genome shotgun (WGS) entry which is preliminary data.</text>
</comment>
<dbReference type="InterPro" id="IPR003439">
    <property type="entry name" value="ABC_transporter-like_ATP-bd"/>
</dbReference>
<organism evidence="10 11">
    <name type="scientific">Leptospira stimsonii</name>
    <dbReference type="NCBI Taxonomy" id="2202203"/>
    <lineage>
        <taxon>Bacteria</taxon>
        <taxon>Pseudomonadati</taxon>
        <taxon>Spirochaetota</taxon>
        <taxon>Spirochaetia</taxon>
        <taxon>Leptospirales</taxon>
        <taxon>Leptospiraceae</taxon>
        <taxon>Leptospira</taxon>
    </lineage>
</organism>
<evidence type="ECO:0000259" key="8">
    <source>
        <dbReference type="PROSITE" id="PS50893"/>
    </source>
</evidence>
<dbReference type="InterPro" id="IPR003593">
    <property type="entry name" value="AAA+_ATPase"/>
</dbReference>
<feature type="transmembrane region" description="Helical" evidence="7">
    <location>
        <begin position="186"/>
        <end position="203"/>
    </location>
</feature>
<dbReference type="Pfam" id="PF00005">
    <property type="entry name" value="ABC_tran"/>
    <property type="match status" value="1"/>
</dbReference>
<dbReference type="InterPro" id="IPR011527">
    <property type="entry name" value="ABC1_TM_dom"/>
</dbReference>
<evidence type="ECO:0000256" key="5">
    <source>
        <dbReference type="ARBA" id="ARBA00022989"/>
    </source>
</evidence>
<evidence type="ECO:0000259" key="9">
    <source>
        <dbReference type="PROSITE" id="PS50929"/>
    </source>
</evidence>
<evidence type="ECO:0000256" key="4">
    <source>
        <dbReference type="ARBA" id="ARBA00022840"/>
    </source>
</evidence>
<protein>
    <submittedName>
        <fullName evidence="10">ABC transporter ATP-binding protein</fullName>
    </submittedName>
</protein>
<dbReference type="PROSITE" id="PS50893">
    <property type="entry name" value="ABC_TRANSPORTER_2"/>
    <property type="match status" value="1"/>
</dbReference>
<keyword evidence="3" id="KW-0547">Nucleotide-binding</keyword>
<dbReference type="OrthoDB" id="341671at2"/>
<feature type="transmembrane region" description="Helical" evidence="7">
    <location>
        <begin position="25"/>
        <end position="50"/>
    </location>
</feature>
<dbReference type="InterPro" id="IPR039421">
    <property type="entry name" value="Type_1_exporter"/>
</dbReference>
<dbReference type="InterPro" id="IPR027417">
    <property type="entry name" value="P-loop_NTPase"/>
</dbReference>
<dbReference type="Proteomes" id="UP000265798">
    <property type="component" value="Unassembled WGS sequence"/>
</dbReference>
<dbReference type="GO" id="GO:0140359">
    <property type="term" value="F:ABC-type transporter activity"/>
    <property type="evidence" value="ECO:0007669"/>
    <property type="project" value="InterPro"/>
</dbReference>
<keyword evidence="2 7" id="KW-0812">Transmembrane</keyword>
<keyword evidence="4 10" id="KW-0067">ATP-binding</keyword>
<dbReference type="PROSITE" id="PS00211">
    <property type="entry name" value="ABC_TRANSPORTER_1"/>
    <property type="match status" value="1"/>
</dbReference>
<dbReference type="PROSITE" id="PS50929">
    <property type="entry name" value="ABC_TM1F"/>
    <property type="match status" value="1"/>
</dbReference>
<dbReference type="InterPro" id="IPR017871">
    <property type="entry name" value="ABC_transporter-like_CS"/>
</dbReference>
<comment type="subcellular location">
    <subcellularLocation>
        <location evidence="1">Cell membrane</location>
        <topology evidence="1">Multi-pass membrane protein</topology>
    </subcellularLocation>
</comment>
<dbReference type="AlphaFoldDB" id="A0A396ZB80"/>
<dbReference type="EMBL" id="QHCT01000002">
    <property type="protein sequence ID" value="RHX90878.1"/>
    <property type="molecule type" value="Genomic_DNA"/>
</dbReference>
<dbReference type="GO" id="GO:0034040">
    <property type="term" value="F:ATPase-coupled lipid transmembrane transporter activity"/>
    <property type="evidence" value="ECO:0007669"/>
    <property type="project" value="TreeGrafter"/>
</dbReference>
<feature type="transmembrane region" description="Helical" evidence="7">
    <location>
        <begin position="80"/>
        <end position="102"/>
    </location>
</feature>
<dbReference type="SUPFAM" id="SSF90123">
    <property type="entry name" value="ABC transporter transmembrane region"/>
    <property type="match status" value="1"/>
</dbReference>
<feature type="domain" description="ABC transmembrane type-1" evidence="9">
    <location>
        <begin position="26"/>
        <end position="287"/>
    </location>
</feature>
<dbReference type="InterPro" id="IPR036640">
    <property type="entry name" value="ABC1_TM_sf"/>
</dbReference>
<evidence type="ECO:0000313" key="10">
    <source>
        <dbReference type="EMBL" id="RHX90878.1"/>
    </source>
</evidence>
<evidence type="ECO:0000313" key="11">
    <source>
        <dbReference type="Proteomes" id="UP000265798"/>
    </source>
</evidence>
<dbReference type="Pfam" id="PF00664">
    <property type="entry name" value="ABC_membrane"/>
    <property type="match status" value="1"/>
</dbReference>
<feature type="transmembrane region" description="Helical" evidence="7">
    <location>
        <begin position="152"/>
        <end position="180"/>
    </location>
</feature>
<dbReference type="SMART" id="SM00382">
    <property type="entry name" value="AAA"/>
    <property type="match status" value="1"/>
</dbReference>
<dbReference type="RefSeq" id="WP_118968520.1">
    <property type="nucleotide sequence ID" value="NZ_QHCT01000002.1"/>
</dbReference>
<evidence type="ECO:0000256" key="1">
    <source>
        <dbReference type="ARBA" id="ARBA00004651"/>
    </source>
</evidence>
<name>A0A396ZB80_9LEPT</name>
<sequence>MKNENLKILLFRLWQHLTPRRHKQYAFLLALVVFASFAEVMSIGAIIPFLGILTSPGQIFQLASVQAVAKYFHLQKPEDLVLPVTGIFAFAAIVAGGTRLILLWVSTRLSYATGADLSISVYHKTLFQPYIAHAQRNSSEVISGILGKANGLVSYTILPVVNIISGLFILVSILITLIAFDPLVSISAFIGMGFIYAIIGYTAKDRLVKNGKVLSEEYSKVVKILQEGLGGIRDVLIEGNQQAYCDLYQSSEQKLRKAYADNNFTAYGPRFLMEALGMVLIAAFACFLFRSENGISGALPFLGSMALGAQRLLPVVQLGYQSWTSLRSSKSLLTDVLDLLDQKLPDYAFLPKPNPLPFSKSILIKDLEFRYEENGSLALKEINLEILKGQRIGIVGHTGSGKSTFLDIFMGLLEPNAGFISVDGRIIQSELTRSWQANIAHVPQSIFLADTSIAENIAFGIPLKDIDMEKVKLAAEQAQIADHIETLKEGYLSFVGERGIRLSGGQRQRIGIARALYKNSSVIVFDEATSALDSETEKAVMDSIDGLRKDLTILMIAHRLTTVQNCDLIVELKNGSIYRKGTFAELYQSAPTQ</sequence>
<dbReference type="GO" id="GO:0005886">
    <property type="term" value="C:plasma membrane"/>
    <property type="evidence" value="ECO:0007669"/>
    <property type="project" value="UniProtKB-SubCell"/>
</dbReference>
<feature type="domain" description="ABC transporter" evidence="8">
    <location>
        <begin position="362"/>
        <end position="593"/>
    </location>
</feature>
<evidence type="ECO:0000256" key="3">
    <source>
        <dbReference type="ARBA" id="ARBA00022741"/>
    </source>
</evidence>
<reference evidence="11" key="1">
    <citation type="submission" date="2018-05" db="EMBL/GenBank/DDBJ databases">
        <title>Leptospira yasudae sp. nov. and Leptospira stimsonii sp. nov., two pathogenic species of the genus Leptospira isolated from environmental sources.</title>
        <authorList>
            <person name="Casanovas-Massana A."/>
            <person name="Hamond C."/>
            <person name="Santos L.A."/>
            <person name="Hacker K.P."/>
            <person name="Balassiano I."/>
            <person name="Medeiros M.A."/>
            <person name="Reis M.G."/>
            <person name="Ko A.I."/>
            <person name="Wunder E.A."/>
        </authorList>
    </citation>
    <scope>NUCLEOTIDE SEQUENCE [LARGE SCALE GENOMIC DNA]</scope>
    <source>
        <strain evidence="11">Yale</strain>
    </source>
</reference>
<dbReference type="PANTHER" id="PTHR24221">
    <property type="entry name" value="ATP-BINDING CASSETTE SUB-FAMILY B"/>
    <property type="match status" value="1"/>
</dbReference>
<dbReference type="SUPFAM" id="SSF52540">
    <property type="entry name" value="P-loop containing nucleoside triphosphate hydrolases"/>
    <property type="match status" value="1"/>
</dbReference>
<proteinExistence type="predicted"/>
<gene>
    <name evidence="10" type="ORF">DLM75_10960</name>
</gene>
<dbReference type="Gene3D" id="1.20.1560.10">
    <property type="entry name" value="ABC transporter type 1, transmembrane domain"/>
    <property type="match status" value="1"/>
</dbReference>
<dbReference type="PANTHER" id="PTHR24221:SF654">
    <property type="entry name" value="ATP-BINDING CASSETTE SUB-FAMILY B MEMBER 6"/>
    <property type="match status" value="1"/>
</dbReference>
<accession>A0A396ZB80</accession>
<keyword evidence="5 7" id="KW-1133">Transmembrane helix</keyword>
<keyword evidence="6 7" id="KW-0472">Membrane</keyword>
<dbReference type="GO" id="GO:0016887">
    <property type="term" value="F:ATP hydrolysis activity"/>
    <property type="evidence" value="ECO:0007669"/>
    <property type="project" value="InterPro"/>
</dbReference>
<evidence type="ECO:0000256" key="6">
    <source>
        <dbReference type="ARBA" id="ARBA00023136"/>
    </source>
</evidence>
<evidence type="ECO:0000256" key="7">
    <source>
        <dbReference type="SAM" id="Phobius"/>
    </source>
</evidence>